<organism evidence="1 2">
    <name type="scientific">Hyella patelloides LEGE 07179</name>
    <dbReference type="NCBI Taxonomy" id="945734"/>
    <lineage>
        <taxon>Bacteria</taxon>
        <taxon>Bacillati</taxon>
        <taxon>Cyanobacteriota</taxon>
        <taxon>Cyanophyceae</taxon>
        <taxon>Pleurocapsales</taxon>
        <taxon>Hyellaceae</taxon>
        <taxon>Hyella</taxon>
    </lineage>
</organism>
<evidence type="ECO:0000313" key="1">
    <source>
        <dbReference type="EMBL" id="VEP12047.1"/>
    </source>
</evidence>
<keyword evidence="2" id="KW-1185">Reference proteome</keyword>
<name>A0A563VL26_9CYAN</name>
<accession>A0A563VL26</accession>
<sequence>MSVGAFISNPVNKNEIGLYIPVATESFYRKAWLSGSEELRLKYIPLFSNGIDIKKEELFLIQDELKQLRIWAKEKLDKEDCERIVKRINFIDRELPKLFLRKDTVVFIG</sequence>
<gene>
    <name evidence="1" type="ORF">H1P_1300007</name>
</gene>
<reference evidence="1 2" key="1">
    <citation type="submission" date="2019-01" db="EMBL/GenBank/DDBJ databases">
        <authorList>
            <person name="Brito A."/>
        </authorList>
    </citation>
    <scope>NUCLEOTIDE SEQUENCE [LARGE SCALE GENOMIC DNA]</scope>
    <source>
        <strain evidence="1">1</strain>
    </source>
</reference>
<dbReference type="EMBL" id="CAACVJ010000036">
    <property type="protein sequence ID" value="VEP12047.1"/>
    <property type="molecule type" value="Genomic_DNA"/>
</dbReference>
<dbReference type="Proteomes" id="UP000320055">
    <property type="component" value="Unassembled WGS sequence"/>
</dbReference>
<protein>
    <submittedName>
        <fullName evidence="1">Uncharacterized protein</fullName>
    </submittedName>
</protein>
<evidence type="ECO:0000313" key="2">
    <source>
        <dbReference type="Proteomes" id="UP000320055"/>
    </source>
</evidence>
<proteinExistence type="predicted"/>
<dbReference type="OrthoDB" id="905020at2"/>
<dbReference type="RefSeq" id="WP_144869867.1">
    <property type="nucleotide sequence ID" value="NZ_LR213883.1"/>
</dbReference>
<dbReference type="AlphaFoldDB" id="A0A563VL26"/>